<keyword evidence="1" id="KW-0175">Coiled coil</keyword>
<proteinExistence type="predicted"/>
<dbReference type="PANTHER" id="PTHR38119">
    <property type="entry name" value="BTB DOMAIN-CONTAINING PROTEIN-RELATED"/>
    <property type="match status" value="1"/>
</dbReference>
<evidence type="ECO:0000313" key="4">
    <source>
        <dbReference type="Proteomes" id="UP000008383"/>
    </source>
</evidence>
<feature type="region of interest" description="Disordered" evidence="2">
    <location>
        <begin position="419"/>
        <end position="509"/>
    </location>
</feature>
<feature type="coiled-coil region" evidence="1">
    <location>
        <begin position="360"/>
        <end position="387"/>
    </location>
</feature>
<feature type="compositionally biased region" description="Polar residues" evidence="2">
    <location>
        <begin position="490"/>
        <end position="504"/>
    </location>
</feature>
<evidence type="ECO:0000313" key="3">
    <source>
        <dbReference type="EMBL" id="EFE38660.1"/>
    </source>
</evidence>
<dbReference type="Proteomes" id="UP000008383">
    <property type="component" value="Unassembled WGS sequence"/>
</dbReference>
<feature type="region of interest" description="Disordered" evidence="2">
    <location>
        <begin position="1"/>
        <end position="51"/>
    </location>
</feature>
<dbReference type="GeneID" id="9577627"/>
<accession>D4DHJ3</accession>
<evidence type="ECO:0000256" key="2">
    <source>
        <dbReference type="SAM" id="MobiDB-lite"/>
    </source>
</evidence>
<dbReference type="HOGENOM" id="CLU_024519_1_0_1"/>
<gene>
    <name evidence="3" type="ORF">TRV_06649</name>
</gene>
<name>D4DHJ3_TRIVH</name>
<feature type="compositionally biased region" description="Pro residues" evidence="2">
    <location>
        <begin position="419"/>
        <end position="431"/>
    </location>
</feature>
<comment type="caution">
    <text evidence="3">The sequence shown here is derived from an EMBL/GenBank/DDBJ whole genome shotgun (WGS) entry which is preliminary data.</text>
</comment>
<dbReference type="EMBL" id="ACYE01000381">
    <property type="protein sequence ID" value="EFE38660.1"/>
    <property type="molecule type" value="Genomic_DNA"/>
</dbReference>
<dbReference type="RefSeq" id="XP_003019305.1">
    <property type="nucleotide sequence ID" value="XM_003019259.1"/>
</dbReference>
<feature type="compositionally biased region" description="Polar residues" evidence="2">
    <location>
        <begin position="441"/>
        <end position="452"/>
    </location>
</feature>
<feature type="compositionally biased region" description="Polar residues" evidence="2">
    <location>
        <begin position="465"/>
        <end position="483"/>
    </location>
</feature>
<feature type="compositionally biased region" description="Low complexity" evidence="2">
    <location>
        <begin position="11"/>
        <end position="24"/>
    </location>
</feature>
<reference evidence="4" key="1">
    <citation type="journal article" date="2011" name="Genome Biol.">
        <title>Comparative and functional genomics provide insights into the pathogenicity of dermatophytic fungi.</title>
        <authorList>
            <person name="Burmester A."/>
            <person name="Shelest E."/>
            <person name="Gloeckner G."/>
            <person name="Heddergott C."/>
            <person name="Schindler S."/>
            <person name="Staib P."/>
            <person name="Heidel A."/>
            <person name="Felder M."/>
            <person name="Petzold A."/>
            <person name="Szafranski K."/>
            <person name="Feuermann M."/>
            <person name="Pedruzzi I."/>
            <person name="Priebe S."/>
            <person name="Groth M."/>
            <person name="Winkler R."/>
            <person name="Li W."/>
            <person name="Kniemeyer O."/>
            <person name="Schroeckh V."/>
            <person name="Hertweck C."/>
            <person name="Hube B."/>
            <person name="White T.C."/>
            <person name="Platzer M."/>
            <person name="Guthke R."/>
            <person name="Heitman J."/>
            <person name="Woestemeyer J."/>
            <person name="Zipfel P.F."/>
            <person name="Monod M."/>
            <person name="Brakhage A.A."/>
        </authorList>
    </citation>
    <scope>NUCLEOTIDE SEQUENCE [LARGE SCALE GENOMIC DNA]</scope>
    <source>
        <strain evidence="4">HKI 0517</strain>
    </source>
</reference>
<keyword evidence="4" id="KW-1185">Reference proteome</keyword>
<evidence type="ECO:0008006" key="5">
    <source>
        <dbReference type="Google" id="ProtNLM"/>
    </source>
</evidence>
<feature type="compositionally biased region" description="Basic and acidic residues" evidence="2">
    <location>
        <begin position="123"/>
        <end position="135"/>
    </location>
</feature>
<dbReference type="PANTHER" id="PTHR38119:SF1">
    <property type="entry name" value="BTB DOMAIN-CONTAINING PROTEIN"/>
    <property type="match status" value="1"/>
</dbReference>
<organism evidence="3 4">
    <name type="scientific">Trichophyton verrucosum (strain HKI 0517)</name>
    <dbReference type="NCBI Taxonomy" id="663202"/>
    <lineage>
        <taxon>Eukaryota</taxon>
        <taxon>Fungi</taxon>
        <taxon>Dikarya</taxon>
        <taxon>Ascomycota</taxon>
        <taxon>Pezizomycotina</taxon>
        <taxon>Eurotiomycetes</taxon>
        <taxon>Eurotiomycetidae</taxon>
        <taxon>Onygenales</taxon>
        <taxon>Arthrodermataceae</taxon>
        <taxon>Trichophyton</taxon>
    </lineage>
</organism>
<evidence type="ECO:0000256" key="1">
    <source>
        <dbReference type="SAM" id="Coils"/>
    </source>
</evidence>
<feature type="region of interest" description="Disordered" evidence="2">
    <location>
        <begin position="180"/>
        <end position="204"/>
    </location>
</feature>
<dbReference type="KEGG" id="tve:TRV_06649"/>
<dbReference type="AlphaFoldDB" id="D4DHJ3"/>
<feature type="region of interest" description="Disordered" evidence="2">
    <location>
        <begin position="108"/>
        <end position="152"/>
    </location>
</feature>
<sequence>MVSQPTAMEPSTATSRGASSVTSSRRSRRHPRFPSRSHAGGSSHQPLNEFPVFSTTGDVEIVIRAADQERRYLLHRLILAQNSGFFEASTSDEWSSVQAQREITAAISASTSVRPGGDAPDLPGHEVAPERGEKRDEEDDNETPRPLTLRNGIPPVKTRWRYELDWENREGDEVPILVQKPPSKSKSVFGSTAQQTHPPLPTRNKPVPPQQGFFQSMANLTGIQSALHLPLATQSEESIPVDPTIRDYDNLFRIFYNYAPQLNPHNITIAYSQCKSLIALADMYDALTVTGPRVDYHLLRFSSSLYKHIAKFPASYIKLGYQARSRVIFTEALIHIVGDWPVSQPLVGREHKSPLPEAVLDLIEDKVEDLKDEIRRVESKLFRLTLTTSRGERITPFNNYLDWLAVSLFRQWLVENTTPPPPTILKFPAPPTSTQRDGRSANPSTSTRNLSHSGGSSSGGGSGSRQLNPSNSTASRRVTNQTVPARPSTARPSTASARPSTGYSAANKVDVDTKPQAPFCIGRTFRLIGSSNSQAYLNHDEIKRFLKLHPTSYSRENLKRLESKINELKRLAKEIVKPLMRNFLELDLKSANGESDTSSSWPTVTYLTCTKIEEADLPWY</sequence>
<dbReference type="OrthoDB" id="5280838at2759"/>
<feature type="compositionally biased region" description="Polar residues" evidence="2">
    <location>
        <begin position="182"/>
        <end position="197"/>
    </location>
</feature>
<protein>
    <recommendedName>
        <fullName evidence="5">BTB domain-containing protein</fullName>
    </recommendedName>
</protein>
<feature type="compositionally biased region" description="Basic residues" evidence="2">
    <location>
        <begin position="25"/>
        <end position="35"/>
    </location>
</feature>